<gene>
    <name evidence="5" type="primary">matP</name>
    <name evidence="8" type="ORF">HMPREF0027_2184</name>
</gene>
<dbReference type="Proteomes" id="UP000005467">
    <property type="component" value="Unassembled WGS sequence"/>
</dbReference>
<comment type="subcellular location">
    <subcellularLocation>
        <location evidence="5">Cytoplasm</location>
    </subcellularLocation>
</comment>
<organism evidence="8 9">
    <name type="scientific">Actinobacillus ureae ATCC 25976</name>
    <dbReference type="NCBI Taxonomy" id="887324"/>
    <lineage>
        <taxon>Bacteria</taxon>
        <taxon>Pseudomonadati</taxon>
        <taxon>Pseudomonadota</taxon>
        <taxon>Gammaproteobacteria</taxon>
        <taxon>Pasteurellales</taxon>
        <taxon>Pasteurellaceae</taxon>
        <taxon>Actinobacillus</taxon>
    </lineage>
</organism>
<reference evidence="8 9" key="1">
    <citation type="submission" date="2011-01" db="EMBL/GenBank/DDBJ databases">
        <authorList>
            <person name="Muzny D."/>
            <person name="Qin X."/>
            <person name="Deng J."/>
            <person name="Jiang H."/>
            <person name="Liu Y."/>
            <person name="Qu J."/>
            <person name="Song X.-Z."/>
            <person name="Zhang L."/>
            <person name="Thornton R."/>
            <person name="Coyle M."/>
            <person name="Francisco L."/>
            <person name="Jackson L."/>
            <person name="Javaid M."/>
            <person name="Korchina V."/>
            <person name="Kovar C."/>
            <person name="Mata R."/>
            <person name="Mathew T."/>
            <person name="Ngo R."/>
            <person name="Nguyen L."/>
            <person name="Nguyen N."/>
            <person name="Okwuonu G."/>
            <person name="Ongeri F."/>
            <person name="Pham C."/>
            <person name="Simmons D."/>
            <person name="Wilczek-Boney K."/>
            <person name="Hale W."/>
            <person name="Jakkamsetti A."/>
            <person name="Pham P."/>
            <person name="Ruth R."/>
            <person name="San Lucas F."/>
            <person name="Warren J."/>
            <person name="Zhang J."/>
            <person name="Zhao Z."/>
            <person name="Zhou C."/>
            <person name="Zhu D."/>
            <person name="Lee S."/>
            <person name="Bess C."/>
            <person name="Blankenburg K."/>
            <person name="Forbes L."/>
            <person name="Fu Q."/>
            <person name="Gubbala S."/>
            <person name="Hirani K."/>
            <person name="Jayaseelan J.C."/>
            <person name="Lara F."/>
            <person name="Munidasa M."/>
            <person name="Palculict T."/>
            <person name="Patil S."/>
            <person name="Pu L.-L."/>
            <person name="Saada N."/>
            <person name="Tang L."/>
            <person name="Weissenberger G."/>
            <person name="Zhu Y."/>
            <person name="Hemphill L."/>
            <person name="Shang Y."/>
            <person name="Youmans B."/>
            <person name="Ayvaz T."/>
            <person name="Ross M."/>
            <person name="Santibanez J."/>
            <person name="Aqrawi P."/>
            <person name="Gross S."/>
            <person name="Joshi V."/>
            <person name="Fowler G."/>
            <person name="Nazareth L."/>
            <person name="Reid J."/>
            <person name="Worley K."/>
            <person name="Petrosino J."/>
            <person name="Highlander S."/>
            <person name="Gibbs R."/>
        </authorList>
    </citation>
    <scope>NUCLEOTIDE SEQUENCE [LARGE SCALE GENOMIC DNA]</scope>
    <source>
        <strain evidence="8 9">ATCC 25976</strain>
    </source>
</reference>
<dbReference type="GO" id="GO:0005737">
    <property type="term" value="C:cytoplasm"/>
    <property type="evidence" value="ECO:0007669"/>
    <property type="project" value="UniProtKB-SubCell"/>
</dbReference>
<keyword evidence="3 5" id="KW-0238">DNA-binding</keyword>
<dbReference type="InterPro" id="IPR038339">
    <property type="entry name" value="MatP_N_sf"/>
</dbReference>
<evidence type="ECO:0000313" key="9">
    <source>
        <dbReference type="Proteomes" id="UP000005467"/>
    </source>
</evidence>
<comment type="caution">
    <text evidence="8">The sequence shown here is derived from an EMBL/GenBank/DDBJ whole genome shotgun (WGS) entry which is preliminary data.</text>
</comment>
<dbReference type="InterPro" id="IPR035087">
    <property type="entry name" value="MatP_N"/>
</dbReference>
<dbReference type="Gene3D" id="1.20.1270.380">
    <property type="entry name" value="MatP, N-terminal domain"/>
    <property type="match status" value="1"/>
</dbReference>
<dbReference type="Pfam" id="PF17414">
    <property type="entry name" value="MatP_C"/>
    <property type="match status" value="1"/>
</dbReference>
<protein>
    <recommendedName>
        <fullName evidence="5">Macrodomain Ter protein</fullName>
    </recommendedName>
</protein>
<dbReference type="Pfam" id="PF06303">
    <property type="entry name" value="MatP"/>
    <property type="match status" value="1"/>
</dbReference>
<comment type="function">
    <text evidence="5">Required for spatial organization of the terminus region of the chromosome (Ter macrodomain) during the cell cycle. Prevents early segregation of duplicated Ter macrodomains during cell division. Binds specifically to matS, which is a 13 bp signature motif repeated within the Ter macrodomain.</text>
</comment>
<keyword evidence="2 5" id="KW-0132">Cell division</keyword>
<evidence type="ECO:0000256" key="4">
    <source>
        <dbReference type="ARBA" id="ARBA00023306"/>
    </source>
</evidence>
<keyword evidence="4 5" id="KW-0131">Cell cycle</keyword>
<dbReference type="EMBL" id="AEVG01000140">
    <property type="protein sequence ID" value="EFX90768.1"/>
    <property type="molecule type" value="Genomic_DNA"/>
</dbReference>
<evidence type="ECO:0000259" key="6">
    <source>
        <dbReference type="Pfam" id="PF06303"/>
    </source>
</evidence>
<dbReference type="Gene3D" id="1.10.1220.10">
    <property type="entry name" value="Met repressor-like"/>
    <property type="match status" value="1"/>
</dbReference>
<dbReference type="HOGENOM" id="CLU_142157_0_0_6"/>
<feature type="domain" description="MatP C-terminal ribbon-helix-helix" evidence="7">
    <location>
        <begin position="99"/>
        <end position="158"/>
    </location>
</feature>
<evidence type="ECO:0000256" key="2">
    <source>
        <dbReference type="ARBA" id="ARBA00022618"/>
    </source>
</evidence>
<proteinExistence type="inferred from homology"/>
<dbReference type="GO" id="GO:0006355">
    <property type="term" value="P:regulation of DNA-templated transcription"/>
    <property type="evidence" value="ECO:0007669"/>
    <property type="project" value="InterPro"/>
</dbReference>
<sequence>MPKFKQCEEKKMRYQKLEIQEANWKWKYLLKKHREGENITKHEETSLIELKVQLLTTLQHSPEEIEQWIKTEMTAEQRKKMRQSIRAKRKRFFNAEKPTTKKKSIDLEYASWLRLSKYSKEREMTLSEAINHLIDELENQHIYLDQMEKMKSSLKDLLK</sequence>
<evidence type="ECO:0000256" key="1">
    <source>
        <dbReference type="ARBA" id="ARBA00022490"/>
    </source>
</evidence>
<evidence type="ECO:0000256" key="3">
    <source>
        <dbReference type="ARBA" id="ARBA00023125"/>
    </source>
</evidence>
<dbReference type="InterPro" id="IPR009390">
    <property type="entry name" value="MatP"/>
</dbReference>
<dbReference type="NCBIfam" id="NF003471">
    <property type="entry name" value="PRK05097.1"/>
    <property type="match status" value="1"/>
</dbReference>
<dbReference type="GO" id="GO:0051301">
    <property type="term" value="P:cell division"/>
    <property type="evidence" value="ECO:0007669"/>
    <property type="project" value="UniProtKB-UniRule"/>
</dbReference>
<feature type="domain" description="MatP N-terminal" evidence="6">
    <location>
        <begin position="13"/>
        <end position="96"/>
    </location>
</feature>
<dbReference type="GO" id="GO:0043565">
    <property type="term" value="F:sequence-specific DNA binding"/>
    <property type="evidence" value="ECO:0007669"/>
    <property type="project" value="UniProtKB-UniRule"/>
</dbReference>
<dbReference type="InterPro" id="IPR035375">
    <property type="entry name" value="MatP_C"/>
</dbReference>
<keyword evidence="1 5" id="KW-0963">Cytoplasm</keyword>
<evidence type="ECO:0000256" key="5">
    <source>
        <dbReference type="HAMAP-Rule" id="MF_01073"/>
    </source>
</evidence>
<dbReference type="AlphaFoldDB" id="E8KK17"/>
<accession>E8KK17</accession>
<evidence type="ECO:0000313" key="8">
    <source>
        <dbReference type="EMBL" id="EFX90768.1"/>
    </source>
</evidence>
<keyword evidence="9" id="KW-1185">Reference proteome</keyword>
<comment type="subunit">
    <text evidence="5">Homodimer.</text>
</comment>
<name>E8KK17_9PAST</name>
<dbReference type="InterPro" id="IPR013321">
    <property type="entry name" value="Arc_rbn_hlx_hlx"/>
</dbReference>
<comment type="similarity">
    <text evidence="5">Belongs to the MatP family.</text>
</comment>
<dbReference type="HAMAP" id="MF_01073">
    <property type="entry name" value="MatP"/>
    <property type="match status" value="1"/>
</dbReference>
<evidence type="ECO:0000259" key="7">
    <source>
        <dbReference type="Pfam" id="PF17414"/>
    </source>
</evidence>